<keyword evidence="1" id="KW-0812">Transmembrane</keyword>
<keyword evidence="1" id="KW-1133">Transmembrane helix</keyword>
<keyword evidence="3" id="KW-1185">Reference proteome</keyword>
<accession>A0A285NUT4</accession>
<evidence type="ECO:0000313" key="2">
    <source>
        <dbReference type="EMBL" id="SNZ12998.1"/>
    </source>
</evidence>
<dbReference type="Proteomes" id="UP000218627">
    <property type="component" value="Unassembled WGS sequence"/>
</dbReference>
<proteinExistence type="predicted"/>
<gene>
    <name evidence="2" type="ORF">SAMN06265353_0581</name>
</gene>
<dbReference type="EMBL" id="OBEN01000002">
    <property type="protein sequence ID" value="SNZ12998.1"/>
    <property type="molecule type" value="Genomic_DNA"/>
</dbReference>
<dbReference type="AlphaFoldDB" id="A0A285NUT4"/>
<protein>
    <recommendedName>
        <fullName evidence="4">Lipopolysaccharide assembly protein A domain-containing protein</fullName>
    </recommendedName>
</protein>
<feature type="transmembrane region" description="Helical" evidence="1">
    <location>
        <begin position="42"/>
        <end position="66"/>
    </location>
</feature>
<organism evidence="2 3">
    <name type="scientific">Hydrogenobacter hydrogenophilus</name>
    <dbReference type="NCBI Taxonomy" id="35835"/>
    <lineage>
        <taxon>Bacteria</taxon>
        <taxon>Pseudomonadati</taxon>
        <taxon>Aquificota</taxon>
        <taxon>Aquificia</taxon>
        <taxon>Aquificales</taxon>
        <taxon>Aquificaceae</taxon>
        <taxon>Hydrogenobacter</taxon>
    </lineage>
</organism>
<name>A0A285NUT4_9AQUI</name>
<evidence type="ECO:0000313" key="3">
    <source>
        <dbReference type="Proteomes" id="UP000218627"/>
    </source>
</evidence>
<evidence type="ECO:0000256" key="1">
    <source>
        <dbReference type="SAM" id="Phobius"/>
    </source>
</evidence>
<reference evidence="3" key="1">
    <citation type="submission" date="2017-09" db="EMBL/GenBank/DDBJ databases">
        <authorList>
            <person name="Varghese N."/>
            <person name="Submissions S."/>
        </authorList>
    </citation>
    <scope>NUCLEOTIDE SEQUENCE [LARGE SCALE GENOMIC DNA]</scope>
    <source>
        <strain evidence="3">DSM 2913</strain>
    </source>
</reference>
<keyword evidence="1" id="KW-0472">Membrane</keyword>
<dbReference type="RefSeq" id="WP_096600934.1">
    <property type="nucleotide sequence ID" value="NZ_OBEN01000002.1"/>
</dbReference>
<dbReference type="OrthoDB" id="9984984at2"/>
<sequence>MRFVVYFVLFLIILGVSAYLVFLNHQPISLLLTPQMGEYIYTTYPMPLGLLVLLFFFAGLLFGYLLRMFLK</sequence>
<evidence type="ECO:0008006" key="4">
    <source>
        <dbReference type="Google" id="ProtNLM"/>
    </source>
</evidence>